<feature type="region of interest" description="Disordered" evidence="1">
    <location>
        <begin position="582"/>
        <end position="656"/>
    </location>
</feature>
<feature type="region of interest" description="Disordered" evidence="1">
    <location>
        <begin position="399"/>
        <end position="421"/>
    </location>
</feature>
<dbReference type="InterPro" id="IPR035940">
    <property type="entry name" value="CAP_sf"/>
</dbReference>
<dbReference type="Gene3D" id="3.40.33.10">
    <property type="entry name" value="CAP"/>
    <property type="match status" value="4"/>
</dbReference>
<dbReference type="PANTHER" id="PTHR10334">
    <property type="entry name" value="CYSTEINE-RICH SECRETORY PROTEIN-RELATED"/>
    <property type="match status" value="1"/>
</dbReference>
<reference evidence="3" key="1">
    <citation type="submission" date="2014-09" db="EMBL/GenBank/DDBJ databases">
        <authorList>
            <person name="Martin A.A."/>
        </authorList>
    </citation>
    <scope>NUCLEOTIDE SEQUENCE</scope>
    <source>
        <strain evidence="3">ED321 Heterogonic</strain>
    </source>
</reference>
<dbReference type="CTD" id="36378993"/>
<gene>
    <name evidence="3 4" type="ORF">SRAE_2000129600</name>
</gene>
<feature type="domain" description="SCP" evidence="2">
    <location>
        <begin position="206"/>
        <end position="309"/>
    </location>
</feature>
<evidence type="ECO:0000313" key="3">
    <source>
        <dbReference type="EMBL" id="CEF66628.1"/>
    </source>
</evidence>
<feature type="region of interest" description="Disordered" evidence="1">
    <location>
        <begin position="692"/>
        <end position="722"/>
    </location>
</feature>
<dbReference type="WormBase" id="SRAE_2000129600">
    <property type="protein sequence ID" value="SRP12460"/>
    <property type="gene ID" value="WBGene00261499"/>
</dbReference>
<feature type="compositionally biased region" description="Polar residues" evidence="1">
    <location>
        <begin position="709"/>
        <end position="722"/>
    </location>
</feature>
<dbReference type="SUPFAM" id="SSF55797">
    <property type="entry name" value="PR-1-like"/>
    <property type="match status" value="3"/>
</dbReference>
<feature type="compositionally biased region" description="Basic and acidic residues" evidence="1">
    <location>
        <begin position="692"/>
        <end position="708"/>
    </location>
</feature>
<dbReference type="RefSeq" id="XP_024505828.1">
    <property type="nucleotide sequence ID" value="XM_024652231.1"/>
</dbReference>
<sequence length="805" mass="92800">MNIIKKMESRLCHTKILLRNGIKVYVVDGVTFFTFGAAFEYNRRKCNSPQVRRTTKRSTRRPTRIPERRTTRRLTRRPTRRSTRRPEIRITNRPEIKTTTTKLVPVITSTTKTQTPTSTTQTQAPTTTTQTQAPTTTTQTQAPTTTTQTQAPTTTTQTNAPTTTTQTQTPTTTTQTQTPTTTTQTQTPTTTTQTQAPTTTQDPIITFKNNYFEEINNYRTRHQVKPLEIDSELEKKAQEYAEKMAKTGRSTPDPDKTYGENIGVSLDSVENVIKVWKSTTHMGCGIAQNEESSIYFINCKFNPKADLYNDDEVKKNVFESKRINSKHADIKIKHKNGVKVYVVHGKTFHNFRRALKYSRKIGKHLKERKTTKKPIKKLTKLPGRRKTRRPLLRTTRKPLLGKTTPKRGPLITPPRQTKVPTTKHNSIAMLKNHYYQEINKYRVLHQVKPLEIDHEIEKAAQKHAEKMAMAGKETPGADTTYGENIISSSLPLERGVEQWYNTIKRFDFNKKERNNENVEFINLVWKSTTHMGCGIAKNKKSSKSFVSLESRLSHVKVLVRNGAKVYVCDGKTFNNFGAALDYNRRKRRPQQVRRTTRRPIRRPTRRPTRLPTRRPNRLPTRLPGRRTTRRPILGRTTPRPGPVVTPPRQTNAPTTTQDPIITVKNHYYQEINKYRVLHQVQPLKIDPELEKKAQEHAKKMAEAEKQSPDTDTTYGENTVRSDSSLEGGVEYWYSRIKKFDFNKKERNNDNVEFINLVWKSTTHMGCGIAKDKKNFNYYVSCKFNPKADTFNSDEVKKNVLEAKKN</sequence>
<dbReference type="AlphaFoldDB" id="A0A090LEP7"/>
<feature type="compositionally biased region" description="Basic residues" evidence="1">
    <location>
        <begin position="53"/>
        <end position="63"/>
    </location>
</feature>
<organism evidence="3">
    <name type="scientific">Strongyloides ratti</name>
    <name type="common">Parasitic roundworm</name>
    <dbReference type="NCBI Taxonomy" id="34506"/>
    <lineage>
        <taxon>Eukaryota</taxon>
        <taxon>Metazoa</taxon>
        <taxon>Ecdysozoa</taxon>
        <taxon>Nematoda</taxon>
        <taxon>Chromadorea</taxon>
        <taxon>Rhabditida</taxon>
        <taxon>Tylenchina</taxon>
        <taxon>Panagrolaimomorpha</taxon>
        <taxon>Strongyloidoidea</taxon>
        <taxon>Strongyloididae</taxon>
        <taxon>Strongyloides</taxon>
    </lineage>
</organism>
<protein>
    <submittedName>
        <fullName evidence="3">CAP domain-containing protein</fullName>
    </submittedName>
</protein>
<evidence type="ECO:0000313" key="4">
    <source>
        <dbReference type="WormBase" id="SRAE_2000129600"/>
    </source>
</evidence>
<name>A0A090LEP7_STRRB</name>
<feature type="compositionally biased region" description="Basic and acidic residues" evidence="1">
    <location>
        <begin position="84"/>
        <end position="96"/>
    </location>
</feature>
<feature type="compositionally biased region" description="Low complexity" evidence="1">
    <location>
        <begin position="108"/>
        <end position="201"/>
    </location>
</feature>
<dbReference type="GeneID" id="36378993"/>
<accession>A0A090LEP7</accession>
<dbReference type="InterPro" id="IPR001283">
    <property type="entry name" value="CRISP-related"/>
</dbReference>
<evidence type="ECO:0000256" key="1">
    <source>
        <dbReference type="SAM" id="MobiDB-lite"/>
    </source>
</evidence>
<feature type="region of interest" description="Disordered" evidence="1">
    <location>
        <begin position="47"/>
        <end position="202"/>
    </location>
</feature>
<evidence type="ECO:0000259" key="2">
    <source>
        <dbReference type="SMART" id="SM00198"/>
    </source>
</evidence>
<proteinExistence type="predicted"/>
<dbReference type="Pfam" id="PF00188">
    <property type="entry name" value="CAP"/>
    <property type="match status" value="3"/>
</dbReference>
<feature type="domain" description="SCP" evidence="2">
    <location>
        <begin position="662"/>
        <end position="791"/>
    </location>
</feature>
<dbReference type="SMART" id="SM00198">
    <property type="entry name" value="SCP"/>
    <property type="match status" value="2"/>
</dbReference>
<feature type="compositionally biased region" description="Basic residues" evidence="1">
    <location>
        <begin position="584"/>
        <end position="616"/>
    </location>
</feature>
<dbReference type="InterPro" id="IPR014044">
    <property type="entry name" value="CAP_dom"/>
</dbReference>
<feature type="compositionally biased region" description="Basic residues" evidence="1">
    <location>
        <begin position="70"/>
        <end position="83"/>
    </location>
</feature>
<dbReference type="EMBL" id="LN609529">
    <property type="protein sequence ID" value="CEF66628.1"/>
    <property type="molecule type" value="Genomic_DNA"/>
</dbReference>